<dbReference type="OrthoDB" id="4775821at2759"/>
<evidence type="ECO:0000313" key="3">
    <source>
        <dbReference type="Proteomes" id="UP000800200"/>
    </source>
</evidence>
<dbReference type="InterPro" id="IPR038765">
    <property type="entry name" value="Papain-like_cys_pep_sf"/>
</dbReference>
<keyword evidence="3" id="KW-1185">Reference proteome</keyword>
<evidence type="ECO:0000313" key="2">
    <source>
        <dbReference type="EMBL" id="KAF2184937.1"/>
    </source>
</evidence>
<accession>A0A6A6DZ39</accession>
<evidence type="ECO:0000256" key="1">
    <source>
        <dbReference type="SAM" id="MobiDB-lite"/>
    </source>
</evidence>
<reference evidence="2" key="1">
    <citation type="journal article" date="2020" name="Stud. Mycol.">
        <title>101 Dothideomycetes genomes: a test case for predicting lifestyles and emergence of pathogens.</title>
        <authorList>
            <person name="Haridas S."/>
            <person name="Albert R."/>
            <person name="Binder M."/>
            <person name="Bloem J."/>
            <person name="Labutti K."/>
            <person name="Salamov A."/>
            <person name="Andreopoulos B."/>
            <person name="Baker S."/>
            <person name="Barry K."/>
            <person name="Bills G."/>
            <person name="Bluhm B."/>
            <person name="Cannon C."/>
            <person name="Castanera R."/>
            <person name="Culley D."/>
            <person name="Daum C."/>
            <person name="Ezra D."/>
            <person name="Gonzalez J."/>
            <person name="Henrissat B."/>
            <person name="Kuo A."/>
            <person name="Liang C."/>
            <person name="Lipzen A."/>
            <person name="Lutzoni F."/>
            <person name="Magnuson J."/>
            <person name="Mondo S."/>
            <person name="Nolan M."/>
            <person name="Ohm R."/>
            <person name="Pangilinan J."/>
            <person name="Park H.-J."/>
            <person name="Ramirez L."/>
            <person name="Alfaro M."/>
            <person name="Sun H."/>
            <person name="Tritt A."/>
            <person name="Yoshinaga Y."/>
            <person name="Zwiers L.-H."/>
            <person name="Turgeon B."/>
            <person name="Goodwin S."/>
            <person name="Spatafora J."/>
            <person name="Crous P."/>
            <person name="Grigoriev I."/>
        </authorList>
    </citation>
    <scope>NUCLEOTIDE SEQUENCE</scope>
    <source>
        <strain evidence="2">CBS 207.26</strain>
    </source>
</reference>
<sequence>MPVLKHLETQLEILVSMGQTDTEILEQALVKEKPLSLSSQPRDISKKRFYIDELNRLNEGRWFGEDLIQLCMHLADKLPCVRVGFPVTIHDRETGNPLDQPLQWGAKRVEKWNTRAADRPVWFFPLFLQNVHFTLLEINQADGCIYHYDTAGYDSQHIRAACKAEFPHLPGMNQKTPDEKDDSSCGPIVVSIACRRMIRRSIEGLEHYDAMRLRADALSLIKKAWDSKALMPELGDDKSSGDDITVSTKYFDGARPSPGQHRNMDWKDKKPGNRMQTKDRKRKRAVPDFPTPITIANIVTGDQARWTKGFPFESTGTSSEGTGERVKEVFPPGVTLNRAVPIRVPMVPIVPAVLTDVVLGCDVGRGFGPELEQ</sequence>
<dbReference type="SUPFAM" id="SSF54001">
    <property type="entry name" value="Cysteine proteinases"/>
    <property type="match status" value="1"/>
</dbReference>
<evidence type="ECO:0008006" key="4">
    <source>
        <dbReference type="Google" id="ProtNLM"/>
    </source>
</evidence>
<dbReference type="EMBL" id="ML994636">
    <property type="protein sequence ID" value="KAF2184937.1"/>
    <property type="molecule type" value="Genomic_DNA"/>
</dbReference>
<dbReference type="Proteomes" id="UP000800200">
    <property type="component" value="Unassembled WGS sequence"/>
</dbReference>
<feature type="compositionally biased region" description="Basic and acidic residues" evidence="1">
    <location>
        <begin position="262"/>
        <end position="271"/>
    </location>
</feature>
<proteinExistence type="predicted"/>
<feature type="region of interest" description="Disordered" evidence="1">
    <location>
        <begin position="233"/>
        <end position="284"/>
    </location>
</feature>
<protein>
    <recommendedName>
        <fullName evidence="4">Ubiquitin-like protease family profile domain-containing protein</fullName>
    </recommendedName>
</protein>
<gene>
    <name evidence="2" type="ORF">K469DRAFT_688517</name>
</gene>
<name>A0A6A6DZ39_9PEZI</name>
<organism evidence="2 3">
    <name type="scientific">Zopfia rhizophila CBS 207.26</name>
    <dbReference type="NCBI Taxonomy" id="1314779"/>
    <lineage>
        <taxon>Eukaryota</taxon>
        <taxon>Fungi</taxon>
        <taxon>Dikarya</taxon>
        <taxon>Ascomycota</taxon>
        <taxon>Pezizomycotina</taxon>
        <taxon>Dothideomycetes</taxon>
        <taxon>Dothideomycetes incertae sedis</taxon>
        <taxon>Zopfiaceae</taxon>
        <taxon>Zopfia</taxon>
    </lineage>
</organism>
<dbReference type="Gene3D" id="3.40.395.10">
    <property type="entry name" value="Adenoviral Proteinase, Chain A"/>
    <property type="match status" value="1"/>
</dbReference>
<dbReference type="AlphaFoldDB" id="A0A6A6DZ39"/>